<proteinExistence type="inferred from homology"/>
<evidence type="ECO:0000313" key="6">
    <source>
        <dbReference type="EMBL" id="CEH18082.1"/>
    </source>
</evidence>
<keyword evidence="7" id="KW-1185">Reference proteome</keyword>
<dbReference type="Pfam" id="PF04153">
    <property type="entry name" value="NOT2_3_5_C"/>
    <property type="match status" value="1"/>
</dbReference>
<keyword evidence="2" id="KW-0805">Transcription regulation</keyword>
<reference evidence="7" key="1">
    <citation type="submission" date="2014-09" db="EMBL/GenBank/DDBJ databases">
        <authorList>
            <person name="Sharma Rahul"/>
            <person name="Thines Marco"/>
        </authorList>
    </citation>
    <scope>NUCLEOTIDE SEQUENCE [LARGE SCALE GENOMIC DNA]</scope>
</reference>
<dbReference type="InterPro" id="IPR040168">
    <property type="entry name" value="Not2/3/5"/>
</dbReference>
<evidence type="ECO:0000313" key="7">
    <source>
        <dbReference type="Proteomes" id="UP000054845"/>
    </source>
</evidence>
<evidence type="ECO:0000256" key="1">
    <source>
        <dbReference type="ARBA" id="ARBA00007682"/>
    </source>
</evidence>
<comment type="similarity">
    <text evidence="1">Belongs to the CNOT2/3/5 family.</text>
</comment>
<dbReference type="OrthoDB" id="25391at2759"/>
<organism evidence="6 7">
    <name type="scientific">Ceraceosorus bombacis</name>
    <dbReference type="NCBI Taxonomy" id="401625"/>
    <lineage>
        <taxon>Eukaryota</taxon>
        <taxon>Fungi</taxon>
        <taxon>Dikarya</taxon>
        <taxon>Basidiomycota</taxon>
        <taxon>Ustilaginomycotina</taxon>
        <taxon>Exobasidiomycetes</taxon>
        <taxon>Ceraceosorales</taxon>
        <taxon>Ceraceosoraceae</taxon>
        <taxon>Ceraceosorus</taxon>
    </lineage>
</organism>
<evidence type="ECO:0000256" key="4">
    <source>
        <dbReference type="SAM" id="MobiDB-lite"/>
    </source>
</evidence>
<protein>
    <submittedName>
        <fullName evidence="6">Ccr4-not core subunit cdc36</fullName>
    </submittedName>
</protein>
<feature type="region of interest" description="Disordered" evidence="4">
    <location>
        <begin position="268"/>
        <end position="322"/>
    </location>
</feature>
<dbReference type="GO" id="GO:0030015">
    <property type="term" value="C:CCR4-NOT core complex"/>
    <property type="evidence" value="ECO:0007669"/>
    <property type="project" value="InterPro"/>
</dbReference>
<feature type="region of interest" description="Disordered" evidence="4">
    <location>
        <begin position="148"/>
        <end position="173"/>
    </location>
</feature>
<sequence length="544" mass="55114">MSRPTSVPGSAAPGTSGYSSYTSAGVPGLSGFGRGAAASGNAFTGGGAPGLSLGSGSEAGFGRGNASGFSGAASGNGASNLGGLLNAQQFAAAQAQAQAAAAAAAQQHGLGSNTQRLGSELYSSTLRNGALGAASGAGAGGSLNNDDFPALGAPSNPATAASGNAGVRETSESLSNANSAATASASLANVAAGGANAVGGAGAGEQASAAAALHAQHAAREAHRLNLLGSLSPSVANAQGVNGSANANGIANPLNAARGGFGDAERNYAAKPGMGAPPGMASAWPSGGTLSRLDDGSAASQHAQQQQQQQRQQQHQQAIQAAVMRSTPVSQVLSSPADRFGLVGLLSIIKMQDPDVQMLSLGTDLQAMGLSLEAPEALYSSLITPLSDNNMAAALQVEPEFHLPSCYNVSPPSPAHHKVDSFSDETLFFIFYSMPRDVMQQIAAAELYQRNWRFHVELQLWLTQNGEPTQKTPTYERGSYVFFDPRTWDKVSKDMVLMYDALEEKPSQAAILALQSAQQPAPQQSAQAGAPAQQQVQTPSLAQR</sequence>
<dbReference type="Gene3D" id="2.30.30.1020">
    <property type="entry name" value="CCR4-NOT complex subunit 2/3/5, C-terminal domain"/>
    <property type="match status" value="1"/>
</dbReference>
<dbReference type="InterPro" id="IPR007282">
    <property type="entry name" value="NOT2/3/5_C"/>
</dbReference>
<keyword evidence="3" id="KW-0804">Transcription</keyword>
<feature type="compositionally biased region" description="Low complexity" evidence="4">
    <location>
        <begin position="513"/>
        <end position="537"/>
    </location>
</feature>
<dbReference type="GO" id="GO:0006355">
    <property type="term" value="P:regulation of DNA-templated transcription"/>
    <property type="evidence" value="ECO:0007669"/>
    <property type="project" value="InterPro"/>
</dbReference>
<dbReference type="Proteomes" id="UP000054845">
    <property type="component" value="Unassembled WGS sequence"/>
</dbReference>
<evidence type="ECO:0000256" key="3">
    <source>
        <dbReference type="ARBA" id="ARBA00023163"/>
    </source>
</evidence>
<feature type="compositionally biased region" description="Low complexity" evidence="4">
    <location>
        <begin position="297"/>
        <end position="322"/>
    </location>
</feature>
<dbReference type="AlphaFoldDB" id="A0A0N7LB10"/>
<name>A0A0N7LB10_9BASI</name>
<dbReference type="STRING" id="401625.A0A0N7LB10"/>
<dbReference type="PANTHER" id="PTHR23326">
    <property type="entry name" value="CCR4 NOT-RELATED"/>
    <property type="match status" value="1"/>
</dbReference>
<feature type="domain" description="NOT2/NOT3/NOT5 C-terminal" evidence="5">
    <location>
        <begin position="384"/>
        <end position="502"/>
    </location>
</feature>
<dbReference type="InterPro" id="IPR038635">
    <property type="entry name" value="CCR4-NOT_su2/3/5_C_sf"/>
</dbReference>
<evidence type="ECO:0000259" key="5">
    <source>
        <dbReference type="Pfam" id="PF04153"/>
    </source>
</evidence>
<dbReference type="EMBL" id="CCYA01000269">
    <property type="protein sequence ID" value="CEH18082.1"/>
    <property type="molecule type" value="Genomic_DNA"/>
</dbReference>
<dbReference type="GO" id="GO:0000289">
    <property type="term" value="P:nuclear-transcribed mRNA poly(A) tail shortening"/>
    <property type="evidence" value="ECO:0007669"/>
    <property type="project" value="UniProtKB-ARBA"/>
</dbReference>
<evidence type="ECO:0000256" key="2">
    <source>
        <dbReference type="ARBA" id="ARBA00023015"/>
    </source>
</evidence>
<accession>A0A0N7LB10</accession>
<feature type="region of interest" description="Disordered" evidence="4">
    <location>
        <begin position="513"/>
        <end position="544"/>
    </location>
</feature>